<evidence type="ECO:0000313" key="1">
    <source>
        <dbReference type="EMBL" id="KAH0553953.1"/>
    </source>
</evidence>
<accession>A0AAV7IIP6</accession>
<comment type="caution">
    <text evidence="1">The sequence shown here is derived from an EMBL/GenBank/DDBJ whole genome shotgun (WGS) entry which is preliminary data.</text>
</comment>
<dbReference type="EMBL" id="JAHXZJ010001119">
    <property type="protein sequence ID" value="KAH0553953.1"/>
    <property type="molecule type" value="Genomic_DNA"/>
</dbReference>
<protein>
    <submittedName>
        <fullName evidence="1">Uncharacterized protein</fullName>
    </submittedName>
</protein>
<proteinExistence type="predicted"/>
<gene>
    <name evidence="1" type="ORF">KQX54_006346</name>
</gene>
<dbReference type="Proteomes" id="UP000826195">
    <property type="component" value="Unassembled WGS sequence"/>
</dbReference>
<dbReference type="AlphaFoldDB" id="A0AAV7IIP6"/>
<organism evidence="1 2">
    <name type="scientific">Cotesia glomerata</name>
    <name type="common">Lepidopteran parasitic wasp</name>
    <name type="synonym">Apanteles glomeratus</name>
    <dbReference type="NCBI Taxonomy" id="32391"/>
    <lineage>
        <taxon>Eukaryota</taxon>
        <taxon>Metazoa</taxon>
        <taxon>Ecdysozoa</taxon>
        <taxon>Arthropoda</taxon>
        <taxon>Hexapoda</taxon>
        <taxon>Insecta</taxon>
        <taxon>Pterygota</taxon>
        <taxon>Neoptera</taxon>
        <taxon>Endopterygota</taxon>
        <taxon>Hymenoptera</taxon>
        <taxon>Apocrita</taxon>
        <taxon>Ichneumonoidea</taxon>
        <taxon>Braconidae</taxon>
        <taxon>Microgastrinae</taxon>
        <taxon>Cotesia</taxon>
    </lineage>
</organism>
<name>A0AAV7IIP6_COTGL</name>
<sequence>MKFHLALTMLNRELLSKLSASSTTLLHRGIKLLAVGSLRRVLMPKGITLMPRSRRRKGMRRAPARPLSLRDAVLSNNALAEFNWLNNCYLCITKSSQNLQIQL</sequence>
<keyword evidence="2" id="KW-1185">Reference proteome</keyword>
<evidence type="ECO:0000313" key="2">
    <source>
        <dbReference type="Proteomes" id="UP000826195"/>
    </source>
</evidence>
<reference evidence="1 2" key="1">
    <citation type="journal article" date="2021" name="J. Hered.">
        <title>A chromosome-level genome assembly of the parasitoid wasp, Cotesia glomerata (Hymenoptera: Braconidae).</title>
        <authorList>
            <person name="Pinto B.J."/>
            <person name="Weis J.J."/>
            <person name="Gamble T."/>
            <person name="Ode P.J."/>
            <person name="Paul R."/>
            <person name="Zaspel J.M."/>
        </authorList>
    </citation>
    <scope>NUCLEOTIDE SEQUENCE [LARGE SCALE GENOMIC DNA]</scope>
    <source>
        <strain evidence="1">CgM1</strain>
    </source>
</reference>